<dbReference type="EMBL" id="GDQN01006713">
    <property type="protein sequence ID" value="JAT84341.1"/>
    <property type="molecule type" value="Transcribed_RNA"/>
</dbReference>
<dbReference type="GO" id="GO:0016020">
    <property type="term" value="C:membrane"/>
    <property type="evidence" value="ECO:0007669"/>
    <property type="project" value="UniProtKB-SubCell"/>
</dbReference>
<reference evidence="7" key="1">
    <citation type="submission" date="2015-09" db="EMBL/GenBank/DDBJ databases">
        <title>De novo assembly of Pectinophora gossypiella (Pink Bollworm) gut transcriptome.</title>
        <authorList>
            <person name="Tassone E.E."/>
        </authorList>
    </citation>
    <scope>NUCLEOTIDE SEQUENCE</scope>
</reference>
<feature type="domain" description="RETREG1-3/ARL6IP-like N-terminal reticulon-homology" evidence="6">
    <location>
        <begin position="25"/>
        <end position="184"/>
    </location>
</feature>
<keyword evidence="2 5" id="KW-0812">Transmembrane</keyword>
<feature type="transmembrane region" description="Helical" evidence="5">
    <location>
        <begin position="132"/>
        <end position="149"/>
    </location>
</feature>
<evidence type="ECO:0000313" key="7">
    <source>
        <dbReference type="EMBL" id="JAT84341.1"/>
    </source>
</evidence>
<keyword evidence="4 5" id="KW-0472">Membrane</keyword>
<gene>
    <name evidence="7" type="ORF">g.5039</name>
</gene>
<dbReference type="InterPro" id="IPR057282">
    <property type="entry name" value="RETREG1-3-like_RHD"/>
</dbReference>
<proteinExistence type="predicted"/>
<evidence type="ECO:0000256" key="5">
    <source>
        <dbReference type="SAM" id="Phobius"/>
    </source>
</evidence>
<dbReference type="OrthoDB" id="6416122at2759"/>
<comment type="subcellular location">
    <subcellularLocation>
        <location evidence="1">Membrane</location>
        <topology evidence="1">Multi-pass membrane protein</topology>
    </subcellularLocation>
</comment>
<protein>
    <recommendedName>
        <fullName evidence="6">RETREG1-3/ARL6IP-like N-terminal reticulon-homology domain-containing protein</fullName>
    </recommendedName>
</protein>
<evidence type="ECO:0000256" key="3">
    <source>
        <dbReference type="ARBA" id="ARBA00022989"/>
    </source>
</evidence>
<keyword evidence="3 5" id="KW-1133">Transmembrane helix</keyword>
<evidence type="ECO:0000256" key="2">
    <source>
        <dbReference type="ARBA" id="ARBA00022692"/>
    </source>
</evidence>
<dbReference type="Pfam" id="PF24456">
    <property type="entry name" value="RHD_RETREG1-3"/>
    <property type="match status" value="1"/>
</dbReference>
<dbReference type="PANTHER" id="PTHR20952">
    <property type="entry name" value="ADP-RIBOSYLATION-LIKE FACTOR 6-INTERACTING PROTEIN"/>
    <property type="match status" value="1"/>
</dbReference>
<organism evidence="7">
    <name type="scientific">Pectinophora gossypiella</name>
    <name type="common">Cotton pink bollworm</name>
    <name type="synonym">Depressaria gossypiella</name>
    <dbReference type="NCBI Taxonomy" id="13191"/>
    <lineage>
        <taxon>Eukaryota</taxon>
        <taxon>Metazoa</taxon>
        <taxon>Ecdysozoa</taxon>
        <taxon>Arthropoda</taxon>
        <taxon>Hexapoda</taxon>
        <taxon>Insecta</taxon>
        <taxon>Pterygota</taxon>
        <taxon>Neoptera</taxon>
        <taxon>Endopterygota</taxon>
        <taxon>Lepidoptera</taxon>
        <taxon>Glossata</taxon>
        <taxon>Ditrysia</taxon>
        <taxon>Gelechioidea</taxon>
        <taxon>Gelechiidae</taxon>
        <taxon>Apatetrinae</taxon>
        <taxon>Pectinophora</taxon>
    </lineage>
</organism>
<dbReference type="InterPro" id="IPR052114">
    <property type="entry name" value="ER_autophagy_membrane_reg"/>
</dbReference>
<evidence type="ECO:0000259" key="6">
    <source>
        <dbReference type="Pfam" id="PF24456"/>
    </source>
</evidence>
<feature type="transmembrane region" description="Helical" evidence="5">
    <location>
        <begin position="155"/>
        <end position="171"/>
    </location>
</feature>
<name>A0A1E1WBT8_PECGO</name>
<feature type="transmembrane region" description="Helical" evidence="5">
    <location>
        <begin position="40"/>
        <end position="58"/>
    </location>
</feature>
<dbReference type="AlphaFoldDB" id="A0A1E1WBT8"/>
<dbReference type="GO" id="GO:0005783">
    <property type="term" value="C:endoplasmic reticulum"/>
    <property type="evidence" value="ECO:0007669"/>
    <property type="project" value="UniProtKB-ARBA"/>
</dbReference>
<dbReference type="PANTHER" id="PTHR20952:SF0">
    <property type="entry name" value="ADP-RIBOSYLATION FACTOR-LIKE PROTEIN 6-INTERACTING PROTEIN 1"/>
    <property type="match status" value="1"/>
</dbReference>
<evidence type="ECO:0000256" key="4">
    <source>
        <dbReference type="ARBA" id="ARBA00023136"/>
    </source>
</evidence>
<evidence type="ECO:0000256" key="1">
    <source>
        <dbReference type="ARBA" id="ARBA00004141"/>
    </source>
</evidence>
<feature type="transmembrane region" description="Helical" evidence="5">
    <location>
        <begin position="64"/>
        <end position="85"/>
    </location>
</feature>
<sequence length="194" mass="22380">MADIISQEQEQQVKKLKRLLEGWRMALLPLKSVMLWEQQWHPCAIVGAVSFLYMLIWLMDLNSLTTFATMGLILNFIDFIIPIICNSIYGPSAWTGQHEKVFEDICRSIVAQYNKSLLQVRSFYSMRESSPLMYYVISISMLLALAWVSSSVNNIFLLYILSTVMLLWPGIQHRGMFNTVLAMFSKAPKQLKTQ</sequence>
<accession>A0A1E1WBT8</accession>